<dbReference type="AlphaFoldDB" id="A0A1I8FFP5"/>
<dbReference type="GO" id="GO:0043226">
    <property type="term" value="C:organelle"/>
    <property type="evidence" value="ECO:0007669"/>
    <property type="project" value="UniProtKB-ARBA"/>
</dbReference>
<dbReference type="Pfam" id="PF13833">
    <property type="entry name" value="EF-hand_8"/>
    <property type="match status" value="1"/>
</dbReference>
<dbReference type="SUPFAM" id="SSF47473">
    <property type="entry name" value="EF-hand"/>
    <property type="match status" value="1"/>
</dbReference>
<dbReference type="GO" id="GO:0005509">
    <property type="term" value="F:calcium ion binding"/>
    <property type="evidence" value="ECO:0007669"/>
    <property type="project" value="InterPro"/>
</dbReference>
<protein>
    <submittedName>
        <fullName evidence="6">Calmodulin</fullName>
    </submittedName>
</protein>
<feature type="compositionally biased region" description="Gly residues" evidence="3">
    <location>
        <begin position="369"/>
        <end position="387"/>
    </location>
</feature>
<feature type="domain" description="EF-hand" evidence="4">
    <location>
        <begin position="8"/>
        <end position="43"/>
    </location>
</feature>
<evidence type="ECO:0000256" key="1">
    <source>
        <dbReference type="ARBA" id="ARBA00022737"/>
    </source>
</evidence>
<feature type="region of interest" description="Disordered" evidence="3">
    <location>
        <begin position="355"/>
        <end position="387"/>
    </location>
</feature>
<dbReference type="Gene3D" id="1.10.238.10">
    <property type="entry name" value="EF-hand"/>
    <property type="match status" value="1"/>
</dbReference>
<evidence type="ECO:0000256" key="3">
    <source>
        <dbReference type="SAM" id="MobiDB-lite"/>
    </source>
</evidence>
<keyword evidence="1" id="KW-0677">Repeat</keyword>
<dbReference type="SMART" id="SM00054">
    <property type="entry name" value="EFh"/>
    <property type="match status" value="2"/>
</dbReference>
<dbReference type="PROSITE" id="PS00018">
    <property type="entry name" value="EF_HAND_1"/>
    <property type="match status" value="2"/>
</dbReference>
<evidence type="ECO:0000256" key="2">
    <source>
        <dbReference type="ARBA" id="ARBA00022837"/>
    </source>
</evidence>
<proteinExistence type="predicted"/>
<dbReference type="Proteomes" id="UP000095280">
    <property type="component" value="Unplaced"/>
</dbReference>
<dbReference type="PROSITE" id="PS50222">
    <property type="entry name" value="EF_HAND_2"/>
    <property type="match status" value="2"/>
</dbReference>
<organism evidence="5 6">
    <name type="scientific">Macrostomum lignano</name>
    <dbReference type="NCBI Taxonomy" id="282301"/>
    <lineage>
        <taxon>Eukaryota</taxon>
        <taxon>Metazoa</taxon>
        <taxon>Spiralia</taxon>
        <taxon>Lophotrochozoa</taxon>
        <taxon>Platyhelminthes</taxon>
        <taxon>Rhabditophora</taxon>
        <taxon>Macrostomorpha</taxon>
        <taxon>Macrostomida</taxon>
        <taxon>Macrostomidae</taxon>
        <taxon>Macrostomum</taxon>
    </lineage>
</organism>
<keyword evidence="5" id="KW-1185">Reference proteome</keyword>
<reference evidence="6" key="1">
    <citation type="submission" date="2016-11" db="UniProtKB">
        <authorList>
            <consortium name="WormBaseParasite"/>
        </authorList>
    </citation>
    <scope>IDENTIFICATION</scope>
</reference>
<dbReference type="InterPro" id="IPR018247">
    <property type="entry name" value="EF_Hand_1_Ca_BS"/>
</dbReference>
<accession>A0A1I8FFP5</accession>
<evidence type="ECO:0000313" key="6">
    <source>
        <dbReference type="WBParaSite" id="maker-unitig_32854-snap-gene-0.2-mRNA-1"/>
    </source>
</evidence>
<keyword evidence="2" id="KW-0106">Calcium</keyword>
<dbReference type="Pfam" id="PF13405">
    <property type="entry name" value="EF-hand_6"/>
    <property type="match status" value="1"/>
</dbReference>
<dbReference type="WBParaSite" id="maker-unitig_32854-snap-gene-0.2-mRNA-1">
    <property type="protein sequence ID" value="maker-unitig_32854-snap-gene-0.2-mRNA-1"/>
    <property type="gene ID" value="maker-unitig_32854-snap-gene-0.2"/>
</dbReference>
<evidence type="ECO:0000259" key="4">
    <source>
        <dbReference type="PROSITE" id="PS50222"/>
    </source>
</evidence>
<dbReference type="InterPro" id="IPR002048">
    <property type="entry name" value="EF_hand_dom"/>
</dbReference>
<name>A0A1I8FFP5_9PLAT</name>
<dbReference type="InterPro" id="IPR011992">
    <property type="entry name" value="EF-hand-dom_pair"/>
</dbReference>
<feature type="domain" description="EF-hand" evidence="4">
    <location>
        <begin position="46"/>
        <end position="81"/>
    </location>
</feature>
<sequence length="455" mass="45312">MQLHGCDVSESSAKKLLSEADSDGSGTLNFKEYCSMLKKKRKDKADRIAKLRGAFEKFDSDGSGYLDRGELKDALTSMGMEPLGRGDRRHSSFAVLTMDLEDMIDQSTRQLTYCSARNCDAVASSSGKSGICELLFINDASKQLGPPGTHVARRFGNSSTGELQVWKVADFEQTVQQRQLKNLTVVLSNSSTGRNGSVQHLTINITGCYRIEAFGAAGGDNAAYGKAGGRGASAAGSFNLTGGSRLSIVVGQAGGPAAPSTAGGGAAAAAASCTERATGSCTWRPVARWCFAIIFSSTSSGSNSTGGLSAYEGTGGANGQPGLNDPSAALYAHQHGGCGAGWLGRAVNARRGLGDGERGGGIDQSWVGGQAGSGSSGDGGFGGGGGGGNADNSGGAAGAGGGYSGGGAGMGTNHAGGGGGSFCGGVDCTAVTGGNSGSEQGRVEVRQLAAGTACG</sequence>
<evidence type="ECO:0000313" key="5">
    <source>
        <dbReference type="Proteomes" id="UP000095280"/>
    </source>
</evidence>
<dbReference type="FunFam" id="1.10.238.10:FF:000178">
    <property type="entry name" value="Calmodulin-2 A"/>
    <property type="match status" value="1"/>
</dbReference>